<protein>
    <submittedName>
        <fullName evidence="1">Uncharacterized protein</fullName>
    </submittedName>
</protein>
<dbReference type="AlphaFoldDB" id="A0A433QJ39"/>
<proteinExistence type="predicted"/>
<sequence length="67" mass="7598">MIISHVRTPRNIPAICAKSVTERILDDEQRNILRSTHKESVVGGDGFVGLRMEPRMRQYVDGAEHPL</sequence>
<comment type="caution">
    <text evidence="1">The sequence shown here is derived from an EMBL/GenBank/DDBJ whole genome shotgun (WGS) entry which is preliminary data.</text>
</comment>
<reference evidence="1 2" key="1">
    <citation type="journal article" date="2018" name="New Phytol.">
        <title>Phylogenomics of Endogonaceae and evolution of mycorrhizas within Mucoromycota.</title>
        <authorList>
            <person name="Chang Y."/>
            <person name="Desiro A."/>
            <person name="Na H."/>
            <person name="Sandor L."/>
            <person name="Lipzen A."/>
            <person name="Clum A."/>
            <person name="Barry K."/>
            <person name="Grigoriev I.V."/>
            <person name="Martin F.M."/>
            <person name="Stajich J.E."/>
            <person name="Smith M.E."/>
            <person name="Bonito G."/>
            <person name="Spatafora J.W."/>
        </authorList>
    </citation>
    <scope>NUCLEOTIDE SEQUENCE [LARGE SCALE GENOMIC DNA]</scope>
    <source>
        <strain evidence="1 2">AD002</strain>
    </source>
</reference>
<keyword evidence="2" id="KW-1185">Reference proteome</keyword>
<dbReference type="EMBL" id="RBNJ01004682">
    <property type="protein sequence ID" value="RUS29789.1"/>
    <property type="molecule type" value="Genomic_DNA"/>
</dbReference>
<gene>
    <name evidence="1" type="ORF">BC938DRAFT_480243</name>
</gene>
<accession>A0A433QJ39</accession>
<evidence type="ECO:0000313" key="1">
    <source>
        <dbReference type="EMBL" id="RUS29789.1"/>
    </source>
</evidence>
<organism evidence="1 2">
    <name type="scientific">Jimgerdemannia flammicorona</name>
    <dbReference type="NCBI Taxonomy" id="994334"/>
    <lineage>
        <taxon>Eukaryota</taxon>
        <taxon>Fungi</taxon>
        <taxon>Fungi incertae sedis</taxon>
        <taxon>Mucoromycota</taxon>
        <taxon>Mucoromycotina</taxon>
        <taxon>Endogonomycetes</taxon>
        <taxon>Endogonales</taxon>
        <taxon>Endogonaceae</taxon>
        <taxon>Jimgerdemannia</taxon>
    </lineage>
</organism>
<dbReference type="Proteomes" id="UP000274822">
    <property type="component" value="Unassembled WGS sequence"/>
</dbReference>
<evidence type="ECO:0000313" key="2">
    <source>
        <dbReference type="Proteomes" id="UP000274822"/>
    </source>
</evidence>
<name>A0A433QJ39_9FUNG</name>